<dbReference type="GO" id="GO:0004930">
    <property type="term" value="F:G protein-coupled receptor activity"/>
    <property type="evidence" value="ECO:0007669"/>
    <property type="project" value="InterPro"/>
</dbReference>
<keyword evidence="3 5" id="KW-1133">Transmembrane helix</keyword>
<comment type="caution">
    <text evidence="6">The sequence shown here is derived from an EMBL/GenBank/DDBJ whole genome shotgun (WGS) entry which is preliminary data.</text>
</comment>
<evidence type="ECO:0000256" key="2">
    <source>
        <dbReference type="ARBA" id="ARBA00022692"/>
    </source>
</evidence>
<reference evidence="6 7" key="1">
    <citation type="submission" date="2014-10" db="EMBL/GenBank/DDBJ databases">
        <title>Draft genome of the hookworm Ancylostoma caninum.</title>
        <authorList>
            <person name="Mitreva M."/>
        </authorList>
    </citation>
    <scope>NUCLEOTIDE SEQUENCE [LARGE SCALE GENOMIC DNA]</scope>
    <source>
        <strain evidence="6 7">Baltimore</strain>
    </source>
</reference>
<protein>
    <recommendedName>
        <fullName evidence="8">G-protein coupled receptors family 1 profile domain-containing protein</fullName>
    </recommendedName>
</protein>
<gene>
    <name evidence="6" type="ORF">ANCCAN_10376</name>
</gene>
<dbReference type="PANTHER" id="PTHR23360:SF67">
    <property type="entry name" value="G-PROTEIN COUPLED RECEPTORS FAMILY 1 PROFILE DOMAIN-CONTAINING PROTEIN"/>
    <property type="match status" value="1"/>
</dbReference>
<feature type="transmembrane region" description="Helical" evidence="5">
    <location>
        <begin position="12"/>
        <end position="29"/>
    </location>
</feature>
<evidence type="ECO:0000313" key="7">
    <source>
        <dbReference type="Proteomes" id="UP000252519"/>
    </source>
</evidence>
<dbReference type="PANTHER" id="PTHR23360">
    <property type="entry name" value="G-PROTEIN COUPLED RECEPTORS FAMILY 1 PROFILE DOMAIN-CONTAINING PROTEIN-RELATED"/>
    <property type="match status" value="1"/>
</dbReference>
<dbReference type="InterPro" id="IPR019424">
    <property type="entry name" value="7TM_GPCR_Srsx"/>
</dbReference>
<keyword evidence="7" id="KW-1185">Reference proteome</keyword>
<accession>A0A368GKT0</accession>
<dbReference type="InterPro" id="IPR047130">
    <property type="entry name" value="7TM_GPCR_Srsx_nematod"/>
</dbReference>
<dbReference type="AlphaFoldDB" id="A0A368GKT0"/>
<dbReference type="OrthoDB" id="5873055at2759"/>
<dbReference type="Proteomes" id="UP000252519">
    <property type="component" value="Unassembled WGS sequence"/>
</dbReference>
<name>A0A368GKT0_ANCCA</name>
<dbReference type="SMART" id="SM01381">
    <property type="entry name" value="7TM_GPCR_Srsx"/>
    <property type="match status" value="1"/>
</dbReference>
<evidence type="ECO:0000256" key="3">
    <source>
        <dbReference type="ARBA" id="ARBA00022989"/>
    </source>
</evidence>
<dbReference type="InterPro" id="IPR000276">
    <property type="entry name" value="GPCR_Rhodpsn"/>
</dbReference>
<feature type="transmembrane region" description="Helical" evidence="5">
    <location>
        <begin position="41"/>
        <end position="62"/>
    </location>
</feature>
<evidence type="ECO:0008006" key="8">
    <source>
        <dbReference type="Google" id="ProtNLM"/>
    </source>
</evidence>
<comment type="subcellular location">
    <subcellularLocation>
        <location evidence="1">Membrane</location>
    </subcellularLocation>
</comment>
<evidence type="ECO:0000313" key="6">
    <source>
        <dbReference type="EMBL" id="RCN43605.1"/>
    </source>
</evidence>
<evidence type="ECO:0000256" key="5">
    <source>
        <dbReference type="SAM" id="Phobius"/>
    </source>
</evidence>
<proteinExistence type="predicted"/>
<dbReference type="GO" id="GO:0016020">
    <property type="term" value="C:membrane"/>
    <property type="evidence" value="ECO:0007669"/>
    <property type="project" value="UniProtKB-SubCell"/>
</dbReference>
<evidence type="ECO:0000256" key="1">
    <source>
        <dbReference type="ARBA" id="ARBA00004370"/>
    </source>
</evidence>
<feature type="transmembrane region" description="Helical" evidence="5">
    <location>
        <begin position="82"/>
        <end position="108"/>
    </location>
</feature>
<keyword evidence="2 5" id="KW-0812">Transmembrane</keyword>
<dbReference type="Pfam" id="PF10320">
    <property type="entry name" value="7TM_GPCR_Srsx"/>
    <property type="match status" value="1"/>
</dbReference>
<keyword evidence="4 5" id="KW-0472">Membrane</keyword>
<evidence type="ECO:0000256" key="4">
    <source>
        <dbReference type="ARBA" id="ARBA00023136"/>
    </source>
</evidence>
<sequence length="182" mass="20398">MIAPFMFCCSYQASLVLSSALDLLLVLLIPVRYRAMRTVPYVIGHCIPGGIFSLSFTVYGWMMMNDDVLKFCNPAVGPHPVVVSWWVMANMAINVCILIVYLIAFVVLKTRAAYSENRGVVRRLSVIVIVFIFSWFIAVAGIGISIRCQIGGDLLPVVVTNMVYFSEANTKIIHIFIYYARD</sequence>
<organism evidence="6 7">
    <name type="scientific">Ancylostoma caninum</name>
    <name type="common">Dog hookworm</name>
    <dbReference type="NCBI Taxonomy" id="29170"/>
    <lineage>
        <taxon>Eukaryota</taxon>
        <taxon>Metazoa</taxon>
        <taxon>Ecdysozoa</taxon>
        <taxon>Nematoda</taxon>
        <taxon>Chromadorea</taxon>
        <taxon>Rhabditida</taxon>
        <taxon>Rhabditina</taxon>
        <taxon>Rhabditomorpha</taxon>
        <taxon>Strongyloidea</taxon>
        <taxon>Ancylostomatidae</taxon>
        <taxon>Ancylostomatinae</taxon>
        <taxon>Ancylostoma</taxon>
    </lineage>
</organism>
<feature type="transmembrane region" description="Helical" evidence="5">
    <location>
        <begin position="120"/>
        <end position="146"/>
    </location>
</feature>
<dbReference type="EMBL" id="JOJR01000151">
    <property type="protein sequence ID" value="RCN43605.1"/>
    <property type="molecule type" value="Genomic_DNA"/>
</dbReference>